<dbReference type="EMBL" id="JAOXLN010000015">
    <property type="protein sequence ID" value="MDZ5086740.1"/>
    <property type="molecule type" value="Genomic_DNA"/>
</dbReference>
<gene>
    <name evidence="1" type="ORF">OHX15_15230</name>
</gene>
<keyword evidence="2" id="KW-1185">Reference proteome</keyword>
<proteinExistence type="predicted"/>
<reference evidence="1 2" key="1">
    <citation type="journal article" date="2021" name="Chemosphere">
        <title>Bioballs carrying a syntrophic Rhodococcus and Mycolicibacterium consortium for simultaneous sorption and biodegradation of fuel oil in contaminated freshwater.</title>
        <authorList>
            <person name="Naloka K."/>
            <person name="Polrit D."/>
            <person name="Muangchinda C."/>
            <person name="Thoetkiattikul H."/>
            <person name="Pinyakong O."/>
        </authorList>
    </citation>
    <scope>NUCLEOTIDE SEQUENCE [LARGE SCALE GENOMIC DNA]</scope>
    <source>
        <strain evidence="1 2">J101</strain>
    </source>
</reference>
<comment type="caution">
    <text evidence="1">The sequence shown here is derived from an EMBL/GenBank/DDBJ whole genome shotgun (WGS) entry which is preliminary data.</text>
</comment>
<name>A0ACC6MIH8_MYCPF</name>
<dbReference type="Proteomes" id="UP001289645">
    <property type="component" value="Unassembled WGS sequence"/>
</dbReference>
<sequence length="279" mass="28357">MEGDAGTSRLNPTTDADADSAPQDTPAAADDDTVVEDTTVVDDQSTADDAEADESAAGDAGAEATADQDSEVETEGPAAADPAPGDADADSPAADDPANEDATVGAGRHADRRPTRLGRGWLTAVCASLVLLAGAAVAGGYLAWRANERAAEIAQADAAALAAAKDCVAATQAPDTAAMTAAQSKILECSTGEFGVQAGMYSSVLAEAYQAANATVVVDDLRAAVERHNDDGSINVLVAMRVKISNVEATDNQVGYRLRATMALDEGQYRIANLDQVTS</sequence>
<protein>
    <submittedName>
        <fullName evidence="1">MSCRAMM family adhesin SdrC</fullName>
    </submittedName>
</protein>
<evidence type="ECO:0000313" key="2">
    <source>
        <dbReference type="Proteomes" id="UP001289645"/>
    </source>
</evidence>
<evidence type="ECO:0000313" key="1">
    <source>
        <dbReference type="EMBL" id="MDZ5086740.1"/>
    </source>
</evidence>
<accession>A0ACC6MIH8</accession>
<organism evidence="1 2">
    <name type="scientific">Mycolicibacterium parafortuitum</name>
    <name type="common">Mycobacterium parafortuitum</name>
    <dbReference type="NCBI Taxonomy" id="39692"/>
    <lineage>
        <taxon>Bacteria</taxon>
        <taxon>Bacillati</taxon>
        <taxon>Actinomycetota</taxon>
        <taxon>Actinomycetes</taxon>
        <taxon>Mycobacteriales</taxon>
        <taxon>Mycobacteriaceae</taxon>
        <taxon>Mycolicibacterium</taxon>
    </lineage>
</organism>